<keyword evidence="1" id="KW-1133">Transmembrane helix</keyword>
<organism evidence="2 3">
    <name type="scientific">Paracoccus salipaludis</name>
    <dbReference type="NCBI Taxonomy" id="2032623"/>
    <lineage>
        <taxon>Bacteria</taxon>
        <taxon>Pseudomonadati</taxon>
        <taxon>Pseudomonadota</taxon>
        <taxon>Alphaproteobacteria</taxon>
        <taxon>Rhodobacterales</taxon>
        <taxon>Paracoccaceae</taxon>
        <taxon>Paracoccus</taxon>
    </lineage>
</organism>
<comment type="caution">
    <text evidence="2">The sequence shown here is derived from an EMBL/GenBank/DDBJ whole genome shotgun (WGS) entry which is preliminary data.</text>
</comment>
<keyword evidence="1" id="KW-0472">Membrane</keyword>
<dbReference type="Proteomes" id="UP000218023">
    <property type="component" value="Unassembled WGS sequence"/>
</dbReference>
<gene>
    <name evidence="2" type="ORF">CK240_01235</name>
</gene>
<keyword evidence="3" id="KW-1185">Reference proteome</keyword>
<name>A0A2A2GNL0_9RHOB</name>
<evidence type="ECO:0000313" key="2">
    <source>
        <dbReference type="EMBL" id="PAU98790.1"/>
    </source>
</evidence>
<sequence>MFFGLIGAVQVWQGVPGDYIPRGIAELRADANAILPGIAWLIGGLACGVFALAFTPPLLTGAKHDAAPGPSRP</sequence>
<accession>A0A2A2GNL0</accession>
<proteinExistence type="predicted"/>
<reference evidence="2 3" key="1">
    <citation type="submission" date="2017-09" db="EMBL/GenBank/DDBJ databases">
        <title>Paracoccus alkalisoli sp. nov., isolated from saline alkaline soil.</title>
        <authorList>
            <person name="Dong X."/>
            <person name="Zhang G."/>
        </authorList>
    </citation>
    <scope>NUCLEOTIDE SEQUENCE [LARGE SCALE GENOMIC DNA]</scope>
    <source>
        <strain evidence="2 3">WN007</strain>
    </source>
</reference>
<dbReference type="EMBL" id="NSJZ01000001">
    <property type="protein sequence ID" value="PAU98790.1"/>
    <property type="molecule type" value="Genomic_DNA"/>
</dbReference>
<feature type="transmembrane region" description="Helical" evidence="1">
    <location>
        <begin position="33"/>
        <end position="54"/>
    </location>
</feature>
<keyword evidence="1" id="KW-0812">Transmembrane</keyword>
<protein>
    <submittedName>
        <fullName evidence="2">Uncharacterized protein</fullName>
    </submittedName>
</protein>
<evidence type="ECO:0000256" key="1">
    <source>
        <dbReference type="SAM" id="Phobius"/>
    </source>
</evidence>
<dbReference type="AlphaFoldDB" id="A0A2A2GNL0"/>
<evidence type="ECO:0000313" key="3">
    <source>
        <dbReference type="Proteomes" id="UP000218023"/>
    </source>
</evidence>